<keyword evidence="1" id="KW-0863">Zinc-finger</keyword>
<sequence length="265" mass="30615">MWRKICTIYERDNEQQKCSLLQTFYTLSLDKGTDVASYVSKLKNIATKLEALEAKIDEDMIISKILATLPLSFKYFASAWESTAKRDRTLDNLTARLIAEKMRSAESQTEEKAVAFRATNRKCHKCHKSGHIAKDCRVKTHTNNIEVRCFKCNKTGHIARSCNNKKEKIETFCNICKRNNYVDKDCFYRKKKEGKQDDTDKVSFLAKGMESSEIWIVDSGSTSNMTNKKDYLRNYEEDKSTIGVAKMQRRWLHMEKDPSSLKIAG</sequence>
<comment type="caution">
    <text evidence="3">The sequence shown here is derived from an EMBL/GenBank/DDBJ whole genome shotgun (WGS) entry which is preliminary data.</text>
</comment>
<keyword evidence="1" id="KW-0862">Zinc</keyword>
<dbReference type="Pfam" id="PF00098">
    <property type="entry name" value="zf-CCHC"/>
    <property type="match status" value="2"/>
</dbReference>
<feature type="domain" description="CCHC-type" evidence="2">
    <location>
        <begin position="121"/>
        <end position="137"/>
    </location>
</feature>
<reference evidence="3" key="1">
    <citation type="journal article" date="2018" name="Genome Res.">
        <title>The genomic architecture and molecular evolution of ant odorant receptors.</title>
        <authorList>
            <person name="McKenzie S.K."/>
            <person name="Kronauer D.J.C."/>
        </authorList>
    </citation>
    <scope>NUCLEOTIDE SEQUENCE [LARGE SCALE GENOMIC DNA]</scope>
    <source>
        <strain evidence="3">Clonal line C1</strain>
    </source>
</reference>
<dbReference type="InterPro" id="IPR001878">
    <property type="entry name" value="Znf_CCHC"/>
</dbReference>
<protein>
    <recommendedName>
        <fullName evidence="2">CCHC-type domain-containing protein</fullName>
    </recommendedName>
</protein>
<organism evidence="3">
    <name type="scientific">Ooceraea biroi</name>
    <name type="common">Clonal raider ant</name>
    <name type="synonym">Cerapachys biroi</name>
    <dbReference type="NCBI Taxonomy" id="2015173"/>
    <lineage>
        <taxon>Eukaryota</taxon>
        <taxon>Metazoa</taxon>
        <taxon>Ecdysozoa</taxon>
        <taxon>Arthropoda</taxon>
        <taxon>Hexapoda</taxon>
        <taxon>Insecta</taxon>
        <taxon>Pterygota</taxon>
        <taxon>Neoptera</taxon>
        <taxon>Endopterygota</taxon>
        <taxon>Hymenoptera</taxon>
        <taxon>Apocrita</taxon>
        <taxon>Aculeata</taxon>
        <taxon>Formicoidea</taxon>
        <taxon>Formicidae</taxon>
        <taxon>Dorylinae</taxon>
        <taxon>Ooceraea</taxon>
    </lineage>
</organism>
<evidence type="ECO:0000313" key="3">
    <source>
        <dbReference type="EMBL" id="RLU24720.1"/>
    </source>
</evidence>
<proteinExistence type="predicted"/>
<gene>
    <name evidence="3" type="ORF">DMN91_002810</name>
</gene>
<dbReference type="SUPFAM" id="SSF57756">
    <property type="entry name" value="Retrovirus zinc finger-like domains"/>
    <property type="match status" value="1"/>
</dbReference>
<evidence type="ECO:0000256" key="1">
    <source>
        <dbReference type="PROSITE-ProRule" id="PRU00047"/>
    </source>
</evidence>
<dbReference type="GO" id="GO:0003676">
    <property type="term" value="F:nucleic acid binding"/>
    <property type="evidence" value="ECO:0007669"/>
    <property type="project" value="InterPro"/>
</dbReference>
<dbReference type="OrthoDB" id="7555078at2759"/>
<dbReference type="Pfam" id="PF14223">
    <property type="entry name" value="Retrotran_gag_2"/>
    <property type="match status" value="1"/>
</dbReference>
<dbReference type="GO" id="GO:0008270">
    <property type="term" value="F:zinc ion binding"/>
    <property type="evidence" value="ECO:0007669"/>
    <property type="project" value="UniProtKB-KW"/>
</dbReference>
<keyword evidence="1" id="KW-0479">Metal-binding</keyword>
<dbReference type="SMART" id="SM00343">
    <property type="entry name" value="ZnF_C2HC"/>
    <property type="match status" value="2"/>
</dbReference>
<dbReference type="AlphaFoldDB" id="A0A3L8DW48"/>
<name>A0A3L8DW48_OOCBI</name>
<dbReference type="PROSITE" id="PS50158">
    <property type="entry name" value="ZF_CCHC"/>
    <property type="match status" value="2"/>
</dbReference>
<dbReference type="InterPro" id="IPR036875">
    <property type="entry name" value="Znf_CCHC_sf"/>
</dbReference>
<reference evidence="3" key="2">
    <citation type="submission" date="2018-07" db="EMBL/GenBank/DDBJ databases">
        <authorList>
            <person name="Mckenzie S.K."/>
            <person name="Kronauer D.J.C."/>
        </authorList>
    </citation>
    <scope>NUCLEOTIDE SEQUENCE</scope>
    <source>
        <strain evidence="3">Clonal line C1</strain>
    </source>
</reference>
<evidence type="ECO:0000259" key="2">
    <source>
        <dbReference type="PROSITE" id="PS50158"/>
    </source>
</evidence>
<dbReference type="Proteomes" id="UP000279307">
    <property type="component" value="Chromosome 3"/>
</dbReference>
<dbReference type="Gene3D" id="4.10.60.10">
    <property type="entry name" value="Zinc finger, CCHC-type"/>
    <property type="match status" value="1"/>
</dbReference>
<feature type="domain" description="CCHC-type" evidence="2">
    <location>
        <begin position="148"/>
        <end position="162"/>
    </location>
</feature>
<accession>A0A3L8DW48</accession>
<dbReference type="EMBL" id="QOIP01000003">
    <property type="protein sequence ID" value="RLU24720.1"/>
    <property type="molecule type" value="Genomic_DNA"/>
</dbReference>